<organism evidence="7 8">
    <name type="scientific">Diversispora epigaea</name>
    <dbReference type="NCBI Taxonomy" id="1348612"/>
    <lineage>
        <taxon>Eukaryota</taxon>
        <taxon>Fungi</taxon>
        <taxon>Fungi incertae sedis</taxon>
        <taxon>Mucoromycota</taxon>
        <taxon>Glomeromycotina</taxon>
        <taxon>Glomeromycetes</taxon>
        <taxon>Diversisporales</taxon>
        <taxon>Diversisporaceae</taxon>
        <taxon>Diversispora</taxon>
    </lineage>
</organism>
<protein>
    <recommendedName>
        <fullName evidence="6">RING-type domain-containing protein</fullName>
    </recommendedName>
</protein>
<dbReference type="PANTHER" id="PTHR15710:SF243">
    <property type="entry name" value="E3 UBIQUITIN-PROTEIN LIGASE PRAJA-2 ISOFORM X1"/>
    <property type="match status" value="1"/>
</dbReference>
<feature type="region of interest" description="Disordered" evidence="5">
    <location>
        <begin position="176"/>
        <end position="205"/>
    </location>
</feature>
<comment type="caution">
    <text evidence="7">The sequence shown here is derived from an EMBL/GenBank/DDBJ whole genome shotgun (WGS) entry which is preliminary data.</text>
</comment>
<evidence type="ECO:0000256" key="2">
    <source>
        <dbReference type="ARBA" id="ARBA00022771"/>
    </source>
</evidence>
<evidence type="ECO:0000256" key="4">
    <source>
        <dbReference type="PROSITE-ProRule" id="PRU00175"/>
    </source>
</evidence>
<evidence type="ECO:0000256" key="5">
    <source>
        <dbReference type="SAM" id="MobiDB-lite"/>
    </source>
</evidence>
<name>A0A397HU09_9GLOM</name>
<feature type="compositionally biased region" description="Acidic residues" evidence="5">
    <location>
        <begin position="191"/>
        <end position="205"/>
    </location>
</feature>
<dbReference type="Gene3D" id="3.30.40.10">
    <property type="entry name" value="Zinc/RING finger domain, C3HC4 (zinc finger)"/>
    <property type="match status" value="1"/>
</dbReference>
<keyword evidence="3" id="KW-0862">Zinc</keyword>
<dbReference type="Proteomes" id="UP000266861">
    <property type="component" value="Unassembled WGS sequence"/>
</dbReference>
<dbReference type="SMART" id="SM00184">
    <property type="entry name" value="RING"/>
    <property type="match status" value="1"/>
</dbReference>
<dbReference type="InterPro" id="IPR001841">
    <property type="entry name" value="Znf_RING"/>
</dbReference>
<evidence type="ECO:0000256" key="1">
    <source>
        <dbReference type="ARBA" id="ARBA00022723"/>
    </source>
</evidence>
<keyword evidence="1" id="KW-0479">Metal-binding</keyword>
<evidence type="ECO:0000259" key="6">
    <source>
        <dbReference type="PROSITE" id="PS50089"/>
    </source>
</evidence>
<dbReference type="PANTHER" id="PTHR15710">
    <property type="entry name" value="E3 UBIQUITIN-PROTEIN LIGASE PRAJA"/>
    <property type="match status" value="1"/>
</dbReference>
<gene>
    <name evidence="7" type="ORF">Glove_326g32</name>
</gene>
<proteinExistence type="predicted"/>
<evidence type="ECO:0000256" key="3">
    <source>
        <dbReference type="ARBA" id="ARBA00022833"/>
    </source>
</evidence>
<evidence type="ECO:0000313" key="7">
    <source>
        <dbReference type="EMBL" id="RHZ64070.1"/>
    </source>
</evidence>
<dbReference type="GO" id="GO:0016567">
    <property type="term" value="P:protein ubiquitination"/>
    <property type="evidence" value="ECO:0007669"/>
    <property type="project" value="TreeGrafter"/>
</dbReference>
<accession>A0A397HU09</accession>
<sequence length="205" mass="23512">MTSYFEEKGLTEPTSKKNSSNNPDISHFFGDTEVGNSNNVRNRNNMNDDEIIMNDDLEDYLNLLPPLRRDQNGRGYGFFIGADNDMPFNNLIDNLLGPPPASKKFIQNLSPIPKSEINIDEACPICSEKFITANEKSNDMKSIVIRMPCKHLFDKECILSWLKLHNTCPVCRHEVESDDPEWKKKHQIGPDDPEEEEEEEFSIYG</sequence>
<dbReference type="AlphaFoldDB" id="A0A397HU09"/>
<dbReference type="GO" id="GO:0061630">
    <property type="term" value="F:ubiquitin protein ligase activity"/>
    <property type="evidence" value="ECO:0007669"/>
    <property type="project" value="TreeGrafter"/>
</dbReference>
<keyword evidence="2 4" id="KW-0863">Zinc-finger</keyword>
<keyword evidence="8" id="KW-1185">Reference proteome</keyword>
<dbReference type="GO" id="GO:0008270">
    <property type="term" value="F:zinc ion binding"/>
    <property type="evidence" value="ECO:0007669"/>
    <property type="project" value="UniProtKB-KW"/>
</dbReference>
<feature type="compositionally biased region" description="Polar residues" evidence="5">
    <location>
        <begin position="12"/>
        <end position="24"/>
    </location>
</feature>
<dbReference type="PROSITE" id="PS50089">
    <property type="entry name" value="ZF_RING_2"/>
    <property type="match status" value="1"/>
</dbReference>
<dbReference type="SUPFAM" id="SSF57850">
    <property type="entry name" value="RING/U-box"/>
    <property type="match status" value="1"/>
</dbReference>
<dbReference type="EMBL" id="PQFF01000298">
    <property type="protein sequence ID" value="RHZ64070.1"/>
    <property type="molecule type" value="Genomic_DNA"/>
</dbReference>
<dbReference type="STRING" id="1348612.A0A397HU09"/>
<dbReference type="Pfam" id="PF13639">
    <property type="entry name" value="zf-RING_2"/>
    <property type="match status" value="1"/>
</dbReference>
<dbReference type="InterPro" id="IPR013083">
    <property type="entry name" value="Znf_RING/FYVE/PHD"/>
</dbReference>
<feature type="domain" description="RING-type" evidence="6">
    <location>
        <begin position="123"/>
        <end position="172"/>
    </location>
</feature>
<dbReference type="GO" id="GO:0005737">
    <property type="term" value="C:cytoplasm"/>
    <property type="evidence" value="ECO:0007669"/>
    <property type="project" value="TreeGrafter"/>
</dbReference>
<feature type="compositionally biased region" description="Basic and acidic residues" evidence="5">
    <location>
        <begin position="1"/>
        <end position="10"/>
    </location>
</feature>
<feature type="region of interest" description="Disordered" evidence="5">
    <location>
        <begin position="1"/>
        <end position="42"/>
    </location>
</feature>
<dbReference type="OrthoDB" id="8062037at2759"/>
<evidence type="ECO:0000313" key="8">
    <source>
        <dbReference type="Proteomes" id="UP000266861"/>
    </source>
</evidence>
<reference evidence="7 8" key="1">
    <citation type="submission" date="2018-08" db="EMBL/GenBank/DDBJ databases">
        <title>Genome and evolution of the arbuscular mycorrhizal fungus Diversispora epigaea (formerly Glomus versiforme) and its bacterial endosymbionts.</title>
        <authorList>
            <person name="Sun X."/>
            <person name="Fei Z."/>
            <person name="Harrison M."/>
        </authorList>
    </citation>
    <scope>NUCLEOTIDE SEQUENCE [LARGE SCALE GENOMIC DNA]</scope>
    <source>
        <strain evidence="7 8">IT104</strain>
    </source>
</reference>